<accession>A0A6H1UJX7</accession>
<evidence type="ECO:0000256" key="6">
    <source>
        <dbReference type="ARBA" id="ARBA00022982"/>
    </source>
</evidence>
<dbReference type="Gene3D" id="1.10.1130.10">
    <property type="entry name" value="Flavocytochrome C3, Chain A"/>
    <property type="match status" value="1"/>
</dbReference>
<name>A0A6H1UJX7_9GAMM</name>
<dbReference type="InterPro" id="IPR036280">
    <property type="entry name" value="Multihaem_cyt_sf"/>
</dbReference>
<dbReference type="AlphaFoldDB" id="A0A6H1UJX7"/>
<feature type="domain" description="Tetrahaem cytochrome" evidence="8">
    <location>
        <begin position="14"/>
        <end position="90"/>
    </location>
</feature>
<dbReference type="GO" id="GO:0046872">
    <property type="term" value="F:metal ion binding"/>
    <property type="evidence" value="ECO:0007669"/>
    <property type="project" value="UniProtKB-KW"/>
</dbReference>
<gene>
    <name evidence="9" type="ORF">HER31_14765</name>
</gene>
<dbReference type="RefSeq" id="WP_168663383.1">
    <property type="nucleotide sequence ID" value="NZ_CP051180.1"/>
</dbReference>
<keyword evidence="10" id="KW-1185">Reference proteome</keyword>
<proteinExistence type="predicted"/>
<protein>
    <submittedName>
        <fullName evidence="9">Cytochrome c3 family protein</fullName>
    </submittedName>
</protein>
<evidence type="ECO:0000256" key="2">
    <source>
        <dbReference type="ARBA" id="ARBA00004418"/>
    </source>
</evidence>
<dbReference type="Proteomes" id="UP000501602">
    <property type="component" value="Chromosome"/>
</dbReference>
<dbReference type="Pfam" id="PF14537">
    <property type="entry name" value="Cytochrom_c3_2"/>
    <property type="match status" value="1"/>
</dbReference>
<evidence type="ECO:0000259" key="8">
    <source>
        <dbReference type="Pfam" id="PF14537"/>
    </source>
</evidence>
<evidence type="ECO:0000256" key="1">
    <source>
        <dbReference type="ARBA" id="ARBA00001926"/>
    </source>
</evidence>
<reference evidence="9 10" key="1">
    <citation type="submission" date="2020-04" db="EMBL/GenBank/DDBJ databases">
        <title>Ferrimonas sp. S7 isolated from sea water.</title>
        <authorList>
            <person name="Bae S.S."/>
            <person name="Baek K."/>
        </authorList>
    </citation>
    <scope>NUCLEOTIDE SEQUENCE [LARGE SCALE GENOMIC DNA]</scope>
    <source>
        <strain evidence="9 10">S7</strain>
    </source>
</reference>
<evidence type="ECO:0000313" key="9">
    <source>
        <dbReference type="EMBL" id="QIZ78929.1"/>
    </source>
</evidence>
<keyword evidence="4" id="KW-0349">Heme</keyword>
<keyword evidence="5" id="KW-0479">Metal-binding</keyword>
<evidence type="ECO:0000256" key="3">
    <source>
        <dbReference type="ARBA" id="ARBA00022448"/>
    </source>
</evidence>
<evidence type="ECO:0000256" key="5">
    <source>
        <dbReference type="ARBA" id="ARBA00022723"/>
    </source>
</evidence>
<comment type="subcellular location">
    <subcellularLocation>
        <location evidence="2">Periplasm</location>
    </subcellularLocation>
</comment>
<evidence type="ECO:0000256" key="4">
    <source>
        <dbReference type="ARBA" id="ARBA00022617"/>
    </source>
</evidence>
<dbReference type="InterPro" id="IPR012286">
    <property type="entry name" value="Tetrahaem_cytochrome"/>
</dbReference>
<dbReference type="KEGG" id="fes:HER31_14765"/>
<sequence length="98" mass="10975">MGVKDGRSFHEMNYESGCDSCHDNGIRVRPSDDACEACHDVDDLAEATTREGEEALQNPHDNLHYGKETPCTECHGEHEAKAPLCSECHTFKFDAHKR</sequence>
<keyword evidence="7" id="KW-0408">Iron</keyword>
<dbReference type="EMBL" id="CP051180">
    <property type="protein sequence ID" value="QIZ78929.1"/>
    <property type="molecule type" value="Genomic_DNA"/>
</dbReference>
<keyword evidence="6" id="KW-0249">Electron transport</keyword>
<evidence type="ECO:0000256" key="7">
    <source>
        <dbReference type="ARBA" id="ARBA00023004"/>
    </source>
</evidence>
<comment type="cofactor">
    <cofactor evidence="1">
        <name>heme c</name>
        <dbReference type="ChEBI" id="CHEBI:61717"/>
    </cofactor>
</comment>
<dbReference type="SUPFAM" id="SSF48695">
    <property type="entry name" value="Multiheme cytochromes"/>
    <property type="match status" value="1"/>
</dbReference>
<evidence type="ECO:0000313" key="10">
    <source>
        <dbReference type="Proteomes" id="UP000501602"/>
    </source>
</evidence>
<organism evidence="9 10">
    <name type="scientific">Ferrimonas lipolytica</name>
    <dbReference type="NCBI Taxonomy" id="2724191"/>
    <lineage>
        <taxon>Bacteria</taxon>
        <taxon>Pseudomonadati</taxon>
        <taxon>Pseudomonadota</taxon>
        <taxon>Gammaproteobacteria</taxon>
        <taxon>Alteromonadales</taxon>
        <taxon>Ferrimonadaceae</taxon>
        <taxon>Ferrimonas</taxon>
    </lineage>
</organism>
<keyword evidence="3" id="KW-0813">Transport</keyword>
<dbReference type="GO" id="GO:0042597">
    <property type="term" value="C:periplasmic space"/>
    <property type="evidence" value="ECO:0007669"/>
    <property type="project" value="UniProtKB-SubCell"/>
</dbReference>